<feature type="compositionally biased region" description="Pro residues" evidence="5">
    <location>
        <begin position="344"/>
        <end position="354"/>
    </location>
</feature>
<keyword evidence="3 4" id="KW-0862">Zinc</keyword>
<dbReference type="InterPro" id="IPR045234">
    <property type="entry name" value="Unkempt-like"/>
</dbReference>
<dbReference type="AlphaFoldDB" id="A0A2V0NJ82"/>
<dbReference type="PANTHER" id="PTHR14493:SF50">
    <property type="entry name" value="RING FINGER PROTEIN UNKEMPT"/>
    <property type="match status" value="1"/>
</dbReference>
<keyword evidence="2 4" id="KW-0863">Zinc-finger</keyword>
<dbReference type="InParanoid" id="A0A2V0NJ82"/>
<evidence type="ECO:0000256" key="1">
    <source>
        <dbReference type="ARBA" id="ARBA00022723"/>
    </source>
</evidence>
<evidence type="ECO:0000256" key="5">
    <source>
        <dbReference type="SAM" id="MobiDB-lite"/>
    </source>
</evidence>
<keyword evidence="1 4" id="KW-0479">Metal-binding</keyword>
<name>A0A2V0NJ82_9CHLO</name>
<feature type="compositionally biased region" description="Pro residues" evidence="5">
    <location>
        <begin position="442"/>
        <end position="455"/>
    </location>
</feature>
<keyword evidence="8" id="KW-1185">Reference proteome</keyword>
<gene>
    <name evidence="7" type="ORF">Rsub_00009</name>
</gene>
<dbReference type="Proteomes" id="UP000247498">
    <property type="component" value="Unassembled WGS sequence"/>
</dbReference>
<dbReference type="GO" id="GO:0008270">
    <property type="term" value="F:zinc ion binding"/>
    <property type="evidence" value="ECO:0007669"/>
    <property type="project" value="UniProtKB-KW"/>
</dbReference>
<feature type="zinc finger region" description="C3H1-type" evidence="4">
    <location>
        <begin position="43"/>
        <end position="71"/>
    </location>
</feature>
<proteinExistence type="predicted"/>
<feature type="domain" description="C3H1-type" evidence="6">
    <location>
        <begin position="43"/>
        <end position="71"/>
    </location>
</feature>
<feature type="compositionally biased region" description="Low complexity" evidence="5">
    <location>
        <begin position="456"/>
        <end position="483"/>
    </location>
</feature>
<evidence type="ECO:0000313" key="7">
    <source>
        <dbReference type="EMBL" id="GBF87298.1"/>
    </source>
</evidence>
<feature type="compositionally biased region" description="Low complexity" evidence="5">
    <location>
        <begin position="355"/>
        <end position="369"/>
    </location>
</feature>
<comment type="caution">
    <text evidence="7">The sequence shown here is derived from an EMBL/GenBank/DDBJ whole genome shotgun (WGS) entry which is preliminary data.</text>
</comment>
<sequence>MDYDITRTVSPALGRGFLWRAQATATTPAAEQARRRDPRRYHYMPVLCPYAKAGAFACPKGDHCEMAHQVYELWLHPLKFRSELCRKGPLCDRKLCFFAHRPDELRSFTKEQLIATGEMAPPPSHQHGGGAATGGLVPPGLMADPTGSALAAAAAAAAAASAMGPGSGLATPSAAAAAAAAAALGMAGGDAAAFGAQHFMAMANAGGAGAAASLYMGALAQAQLAEGGWSSEMAAALGAAAQPGGGAGFGQVPGGGFGAGAGGGFGDGGASLGLSGSHLWSGPPHGFNNAAAASGLALFGAQQHQAASHGHGPNNSALLSQHMLHPSGPAPPSPPRRFGSAPLPAQPPPPPPPQRAMGAAPPAGAGLPQRAADLGLSALFEVSGPQRGPISAGAGGAINGVGPPAGFAAMLTSAASAGDALPPPSPPPALASAGARHSAPLPFSPRPGSAPPTPPSTSLSAPLHAPQDAGAGEAAQHAAGGASEAQRIDLASALGAAMAAAPGGGAAQLEALAAQLRQLSLMAGAAGAAAAPQGGEGAAGVVQALAAALRAELDAIALMGPNGGGAAAAAARAVELPRGEAAAVGGPVSAQAGGAAPGSY</sequence>
<evidence type="ECO:0000256" key="3">
    <source>
        <dbReference type="ARBA" id="ARBA00022833"/>
    </source>
</evidence>
<dbReference type="PANTHER" id="PTHR14493">
    <property type="entry name" value="UNKEMPT FAMILY MEMBER"/>
    <property type="match status" value="1"/>
</dbReference>
<dbReference type="EMBL" id="BDRX01000001">
    <property type="protein sequence ID" value="GBF87298.1"/>
    <property type="molecule type" value="Genomic_DNA"/>
</dbReference>
<dbReference type="PROSITE" id="PS50103">
    <property type="entry name" value="ZF_C3H1"/>
    <property type="match status" value="1"/>
</dbReference>
<accession>A0A2V0NJ82</accession>
<evidence type="ECO:0000313" key="8">
    <source>
        <dbReference type="Proteomes" id="UP000247498"/>
    </source>
</evidence>
<evidence type="ECO:0000259" key="6">
    <source>
        <dbReference type="PROSITE" id="PS50103"/>
    </source>
</evidence>
<feature type="region of interest" description="Disordered" evidence="5">
    <location>
        <begin position="303"/>
        <end position="369"/>
    </location>
</feature>
<reference evidence="7 8" key="1">
    <citation type="journal article" date="2018" name="Sci. Rep.">
        <title>Raphidocelis subcapitata (=Pseudokirchneriella subcapitata) provides an insight into genome evolution and environmental adaptations in the Sphaeropleales.</title>
        <authorList>
            <person name="Suzuki S."/>
            <person name="Yamaguchi H."/>
            <person name="Nakajima N."/>
            <person name="Kawachi M."/>
        </authorList>
    </citation>
    <scope>NUCLEOTIDE SEQUENCE [LARGE SCALE GENOMIC DNA]</scope>
    <source>
        <strain evidence="7 8">NIES-35</strain>
    </source>
</reference>
<evidence type="ECO:0000256" key="4">
    <source>
        <dbReference type="PROSITE-ProRule" id="PRU00723"/>
    </source>
</evidence>
<evidence type="ECO:0000256" key="2">
    <source>
        <dbReference type="ARBA" id="ARBA00022771"/>
    </source>
</evidence>
<dbReference type="InterPro" id="IPR000571">
    <property type="entry name" value="Znf_CCCH"/>
</dbReference>
<protein>
    <submittedName>
        <fullName evidence="7">Zinc finger CCCH domain-containing protein</fullName>
    </submittedName>
</protein>
<organism evidence="7 8">
    <name type="scientific">Raphidocelis subcapitata</name>
    <dbReference type="NCBI Taxonomy" id="307507"/>
    <lineage>
        <taxon>Eukaryota</taxon>
        <taxon>Viridiplantae</taxon>
        <taxon>Chlorophyta</taxon>
        <taxon>core chlorophytes</taxon>
        <taxon>Chlorophyceae</taxon>
        <taxon>CS clade</taxon>
        <taxon>Sphaeropleales</taxon>
        <taxon>Selenastraceae</taxon>
        <taxon>Raphidocelis</taxon>
    </lineage>
</organism>
<feature type="region of interest" description="Disordered" evidence="5">
    <location>
        <begin position="416"/>
        <end position="483"/>
    </location>
</feature>